<feature type="region of interest" description="Disordered" evidence="1">
    <location>
        <begin position="33"/>
        <end position="64"/>
    </location>
</feature>
<evidence type="ECO:0000313" key="3">
    <source>
        <dbReference type="Proteomes" id="UP000003505"/>
    </source>
</evidence>
<protein>
    <submittedName>
        <fullName evidence="2">Uncharacterized protein</fullName>
    </submittedName>
</protein>
<dbReference type="EMBL" id="ACKP02000056">
    <property type="protein sequence ID" value="EEX75947.1"/>
    <property type="molecule type" value="Genomic_DNA"/>
</dbReference>
<name>C9LYW3_SELS3</name>
<comment type="caution">
    <text evidence="2">The sequence shown here is derived from an EMBL/GenBank/DDBJ whole genome shotgun (WGS) entry which is preliminary data.</text>
</comment>
<accession>C9LYW3</accession>
<evidence type="ECO:0000256" key="1">
    <source>
        <dbReference type="SAM" id="MobiDB-lite"/>
    </source>
</evidence>
<sequence length="64" mass="7479">MLAKVHKFQSTRPRGARRFGVVADDTDAVFQSTRPRGARPQFERHRWRRAGFQSTRPRGARLSR</sequence>
<evidence type="ECO:0000313" key="2">
    <source>
        <dbReference type="EMBL" id="EEX75947.1"/>
    </source>
</evidence>
<dbReference type="Proteomes" id="UP000003505">
    <property type="component" value="Unassembled WGS sequence"/>
</dbReference>
<organism evidence="2 3">
    <name type="scientific">Selenomonas sputigena (strain ATCC 35185 / DSM 20758 / CCUG 44933 / VPI D19B-28)</name>
    <dbReference type="NCBI Taxonomy" id="546271"/>
    <lineage>
        <taxon>Bacteria</taxon>
        <taxon>Bacillati</taxon>
        <taxon>Bacillota</taxon>
        <taxon>Negativicutes</taxon>
        <taxon>Selenomonadales</taxon>
        <taxon>Selenomonadaceae</taxon>
        <taxon>Selenomonas</taxon>
    </lineage>
</organism>
<dbReference type="AlphaFoldDB" id="C9LYW3"/>
<gene>
    <name evidence="2" type="ORF">SELSPUOL_02675</name>
</gene>
<proteinExistence type="predicted"/>
<reference evidence="2 3" key="1">
    <citation type="submission" date="2009-09" db="EMBL/GenBank/DDBJ databases">
        <authorList>
            <person name="Weinstock G."/>
            <person name="Sodergren E."/>
            <person name="Clifton S."/>
            <person name="Fulton L."/>
            <person name="Fulton B."/>
            <person name="Courtney L."/>
            <person name="Fronick C."/>
            <person name="Harrison M."/>
            <person name="Strong C."/>
            <person name="Farmer C."/>
            <person name="Delahaunty K."/>
            <person name="Markovic C."/>
            <person name="Hall O."/>
            <person name="Minx P."/>
            <person name="Tomlinson C."/>
            <person name="Mitreva M."/>
            <person name="Nelson J."/>
            <person name="Hou S."/>
            <person name="Wollam A."/>
            <person name="Pepin K.H."/>
            <person name="Johnson M."/>
            <person name="Bhonagiri V."/>
            <person name="Nash W.E."/>
            <person name="Warren W."/>
            <person name="Chinwalla A."/>
            <person name="Mardis E.R."/>
            <person name="Wilson R.K."/>
        </authorList>
    </citation>
    <scope>NUCLEOTIDE SEQUENCE [LARGE SCALE GENOMIC DNA]</scope>
    <source>
        <strain evidence="3">ATCC 35185 / DSM 20758 / VPI D19B-28</strain>
    </source>
</reference>